<dbReference type="InterPro" id="IPR043472">
    <property type="entry name" value="Macro_dom-like"/>
</dbReference>
<gene>
    <name evidence="6" type="ORF">DILT_LOCUS6092</name>
</gene>
<evidence type="ECO:0000256" key="2">
    <source>
        <dbReference type="ARBA" id="ARBA00022438"/>
    </source>
</evidence>
<dbReference type="PANTHER" id="PTHR11963">
    <property type="entry name" value="LEUCINE AMINOPEPTIDASE-RELATED"/>
    <property type="match status" value="1"/>
</dbReference>
<evidence type="ECO:0000256" key="4">
    <source>
        <dbReference type="ARBA" id="ARBA00022801"/>
    </source>
</evidence>
<organism evidence="6 7">
    <name type="scientific">Dibothriocephalus latus</name>
    <name type="common">Fish tapeworm</name>
    <name type="synonym">Diphyllobothrium latum</name>
    <dbReference type="NCBI Taxonomy" id="60516"/>
    <lineage>
        <taxon>Eukaryota</taxon>
        <taxon>Metazoa</taxon>
        <taxon>Spiralia</taxon>
        <taxon>Lophotrochozoa</taxon>
        <taxon>Platyhelminthes</taxon>
        <taxon>Cestoda</taxon>
        <taxon>Eucestoda</taxon>
        <taxon>Diphyllobothriidea</taxon>
        <taxon>Diphyllobothriidae</taxon>
        <taxon>Dibothriocephalus</taxon>
    </lineage>
</organism>
<dbReference type="InterPro" id="IPR011356">
    <property type="entry name" value="Leucine_aapep/pepB"/>
</dbReference>
<dbReference type="Gene3D" id="3.40.630.10">
    <property type="entry name" value="Zn peptidases"/>
    <property type="match status" value="1"/>
</dbReference>
<dbReference type="GO" id="GO:0030145">
    <property type="term" value="F:manganese ion binding"/>
    <property type="evidence" value="ECO:0007669"/>
    <property type="project" value="InterPro"/>
</dbReference>
<dbReference type="EMBL" id="UYRU01048778">
    <property type="protein sequence ID" value="VDN10261.1"/>
    <property type="molecule type" value="Genomic_DNA"/>
</dbReference>
<dbReference type="InterPro" id="IPR000819">
    <property type="entry name" value="Peptidase_M17_C"/>
</dbReference>
<accession>A0A3P7LVM9</accession>
<dbReference type="PRINTS" id="PR00481">
    <property type="entry name" value="LAMNOPPTDASE"/>
</dbReference>
<protein>
    <recommendedName>
        <fullName evidence="5">Cytosol aminopeptidase domain-containing protein</fullName>
    </recommendedName>
</protein>
<dbReference type="GO" id="GO:0070006">
    <property type="term" value="F:metalloaminopeptidase activity"/>
    <property type="evidence" value="ECO:0007669"/>
    <property type="project" value="InterPro"/>
</dbReference>
<dbReference type="Pfam" id="PF00883">
    <property type="entry name" value="Peptidase_M17"/>
    <property type="match status" value="1"/>
</dbReference>
<proteinExistence type="inferred from homology"/>
<sequence>MRSCIGKSVQLLQRQGISEIFVDPLTNAEAASEAAHLAVFRFDELKSHAKQLLKPTISCFTAHLDNDPDGFSAKEKLLASWDRGRILAQSQNLARRWMEMPANLMSPKNFAYSIQETFAGLPSHNDVTTRVTVYDHDWCEQNKMGGILGVGAGSSRKPVFVEIEYIGDPSRPKGHIAIVGKGVVFDAGGAAVAASVVYGLAKLKSPINVRVYLPLVENMPGGSAMRPGDVIKMANGMTVQVTWF</sequence>
<dbReference type="GO" id="GO:0006508">
    <property type="term" value="P:proteolysis"/>
    <property type="evidence" value="ECO:0007669"/>
    <property type="project" value="UniProtKB-KW"/>
</dbReference>
<dbReference type="Proteomes" id="UP000281553">
    <property type="component" value="Unassembled WGS sequence"/>
</dbReference>
<evidence type="ECO:0000259" key="5">
    <source>
        <dbReference type="Pfam" id="PF00883"/>
    </source>
</evidence>
<dbReference type="SUPFAM" id="SSF52949">
    <property type="entry name" value="Macro domain-like"/>
    <property type="match status" value="1"/>
</dbReference>
<keyword evidence="7" id="KW-1185">Reference proteome</keyword>
<feature type="domain" description="Cytosol aminopeptidase" evidence="5">
    <location>
        <begin position="92"/>
        <end position="191"/>
    </location>
</feature>
<keyword evidence="3" id="KW-0645">Protease</keyword>
<evidence type="ECO:0000256" key="1">
    <source>
        <dbReference type="ARBA" id="ARBA00009528"/>
    </source>
</evidence>
<name>A0A3P7LVM9_DIBLA</name>
<keyword evidence="2" id="KW-0031">Aminopeptidase</keyword>
<dbReference type="PANTHER" id="PTHR11963:SF23">
    <property type="entry name" value="CYTOSOL AMINOPEPTIDASE"/>
    <property type="match status" value="1"/>
</dbReference>
<evidence type="ECO:0000313" key="6">
    <source>
        <dbReference type="EMBL" id="VDN10261.1"/>
    </source>
</evidence>
<dbReference type="SUPFAM" id="SSF53187">
    <property type="entry name" value="Zn-dependent exopeptidases"/>
    <property type="match status" value="1"/>
</dbReference>
<dbReference type="GO" id="GO:0005737">
    <property type="term" value="C:cytoplasm"/>
    <property type="evidence" value="ECO:0007669"/>
    <property type="project" value="InterPro"/>
</dbReference>
<dbReference type="AlphaFoldDB" id="A0A3P7LVM9"/>
<evidence type="ECO:0000313" key="7">
    <source>
        <dbReference type="Proteomes" id="UP000281553"/>
    </source>
</evidence>
<dbReference type="Gene3D" id="3.40.220.10">
    <property type="entry name" value="Leucine Aminopeptidase, subunit E, domain 1"/>
    <property type="match status" value="1"/>
</dbReference>
<dbReference type="OrthoDB" id="412814at2759"/>
<comment type="similarity">
    <text evidence="1">Belongs to the peptidase M17 family.</text>
</comment>
<reference evidence="6 7" key="1">
    <citation type="submission" date="2018-11" db="EMBL/GenBank/DDBJ databases">
        <authorList>
            <consortium name="Pathogen Informatics"/>
        </authorList>
    </citation>
    <scope>NUCLEOTIDE SEQUENCE [LARGE SCALE GENOMIC DNA]</scope>
</reference>
<evidence type="ECO:0000256" key="3">
    <source>
        <dbReference type="ARBA" id="ARBA00022670"/>
    </source>
</evidence>
<keyword evidence="4" id="KW-0378">Hydrolase</keyword>